<protein>
    <submittedName>
        <fullName evidence="1">Uncharacterized protein</fullName>
    </submittedName>
</protein>
<comment type="caution">
    <text evidence="1">The sequence shown here is derived from an EMBL/GenBank/DDBJ whole genome shotgun (WGS) entry which is preliminary data.</text>
</comment>
<organism evidence="1 2">
    <name type="scientific">Myotis myotis</name>
    <name type="common">Greater mouse-eared bat</name>
    <name type="synonym">Vespertilio myotis</name>
    <dbReference type="NCBI Taxonomy" id="51298"/>
    <lineage>
        <taxon>Eukaryota</taxon>
        <taxon>Metazoa</taxon>
        <taxon>Chordata</taxon>
        <taxon>Craniata</taxon>
        <taxon>Vertebrata</taxon>
        <taxon>Euteleostomi</taxon>
        <taxon>Mammalia</taxon>
        <taxon>Eutheria</taxon>
        <taxon>Laurasiatheria</taxon>
        <taxon>Chiroptera</taxon>
        <taxon>Yangochiroptera</taxon>
        <taxon>Vespertilionidae</taxon>
        <taxon>Myotis</taxon>
    </lineage>
</organism>
<reference evidence="1 2" key="1">
    <citation type="journal article" date="2020" name="Nature">
        <title>Six reference-quality genomes reveal evolution of bat adaptations.</title>
        <authorList>
            <person name="Jebb D."/>
            <person name="Huang Z."/>
            <person name="Pippel M."/>
            <person name="Hughes G.M."/>
            <person name="Lavrichenko K."/>
            <person name="Devanna P."/>
            <person name="Winkler S."/>
            <person name="Jermiin L.S."/>
            <person name="Skirmuntt E.C."/>
            <person name="Katzourakis A."/>
            <person name="Burkitt-Gray L."/>
            <person name="Ray D.A."/>
            <person name="Sullivan K.A.M."/>
            <person name="Roscito J.G."/>
            <person name="Kirilenko B.M."/>
            <person name="Davalos L.M."/>
            <person name="Corthals A.P."/>
            <person name="Power M.L."/>
            <person name="Jones G."/>
            <person name="Ransome R.D."/>
            <person name="Dechmann D.K.N."/>
            <person name="Locatelli A.G."/>
            <person name="Puechmaille S.J."/>
            <person name="Fedrigo O."/>
            <person name="Jarvis E.D."/>
            <person name="Hiller M."/>
            <person name="Vernes S.C."/>
            <person name="Myers E.W."/>
            <person name="Teeling E.C."/>
        </authorList>
    </citation>
    <scope>NUCLEOTIDE SEQUENCE [LARGE SCALE GENOMIC DNA]</scope>
    <source>
        <strain evidence="1">MMyoMyo1</strain>
        <tissue evidence="1">Flight muscle</tissue>
    </source>
</reference>
<proteinExistence type="predicted"/>
<dbReference type="AlphaFoldDB" id="A0A7J7WHR1"/>
<keyword evidence="2" id="KW-1185">Reference proteome</keyword>
<name>A0A7J7WHR1_MYOMY</name>
<dbReference type="Proteomes" id="UP000527355">
    <property type="component" value="Unassembled WGS sequence"/>
</dbReference>
<evidence type="ECO:0000313" key="2">
    <source>
        <dbReference type="Proteomes" id="UP000527355"/>
    </source>
</evidence>
<gene>
    <name evidence="1" type="ORF">mMyoMyo1_012105</name>
</gene>
<accession>A0A7J7WHR1</accession>
<sequence>MDRVINFSHQRWPFLILGSNKRLGSSHISENMGKGQFAVCHGGTWGHGVTFFGKLAPAHQCLRVHSPNHCHVSPVQAPLYLSERAHLSAISRLPSPYTHLPSSFRESRSSKRWSHPSCLSSL</sequence>
<dbReference type="EMBL" id="JABWUV010000008">
    <property type="protein sequence ID" value="KAF6336902.1"/>
    <property type="molecule type" value="Genomic_DNA"/>
</dbReference>
<evidence type="ECO:0000313" key="1">
    <source>
        <dbReference type="EMBL" id="KAF6336902.1"/>
    </source>
</evidence>